<dbReference type="RefSeq" id="WP_120147535.1">
    <property type="nucleotide sequence ID" value="NZ_QZVT01000001.1"/>
</dbReference>
<feature type="transmembrane region" description="Helical" evidence="2">
    <location>
        <begin position="277"/>
        <end position="298"/>
    </location>
</feature>
<feature type="compositionally biased region" description="Basic and acidic residues" evidence="1">
    <location>
        <begin position="142"/>
        <end position="156"/>
    </location>
</feature>
<comment type="caution">
    <text evidence="3">The sequence shown here is derived from an EMBL/GenBank/DDBJ whole genome shotgun (WGS) entry which is preliminary data.</text>
</comment>
<reference evidence="3 4" key="1">
    <citation type="submission" date="2018-09" db="EMBL/GenBank/DDBJ databases">
        <title>Novel species of Arthrobacter.</title>
        <authorList>
            <person name="Liu Q."/>
            <person name="Xin Y.-H."/>
        </authorList>
    </citation>
    <scope>NUCLEOTIDE SEQUENCE [LARGE SCALE GENOMIC DNA]</scope>
    <source>
        <strain evidence="3 4">Hz2</strain>
    </source>
</reference>
<evidence type="ECO:0000256" key="1">
    <source>
        <dbReference type="SAM" id="MobiDB-lite"/>
    </source>
</evidence>
<feature type="transmembrane region" description="Helical" evidence="2">
    <location>
        <begin position="318"/>
        <end position="343"/>
    </location>
</feature>
<dbReference type="EMBL" id="QZVT01000001">
    <property type="protein sequence ID" value="RJT83452.1"/>
    <property type="molecule type" value="Genomic_DNA"/>
</dbReference>
<keyword evidence="4" id="KW-1185">Reference proteome</keyword>
<name>A0A3A5M8I8_9MICC</name>
<feature type="compositionally biased region" description="Basic and acidic residues" evidence="1">
    <location>
        <begin position="8"/>
        <end position="25"/>
    </location>
</feature>
<keyword evidence="2" id="KW-0472">Membrane</keyword>
<gene>
    <name evidence="3" type="ORF">D6T63_03205</name>
</gene>
<evidence type="ECO:0000313" key="4">
    <source>
        <dbReference type="Proteomes" id="UP000272560"/>
    </source>
</evidence>
<keyword evidence="2" id="KW-1133">Transmembrane helix</keyword>
<evidence type="ECO:0000256" key="2">
    <source>
        <dbReference type="SAM" id="Phobius"/>
    </source>
</evidence>
<proteinExistence type="predicted"/>
<keyword evidence="2" id="KW-0812">Transmembrane</keyword>
<feature type="region of interest" description="Disordered" evidence="1">
    <location>
        <begin position="1"/>
        <end position="173"/>
    </location>
</feature>
<feature type="transmembrane region" description="Helical" evidence="2">
    <location>
        <begin position="196"/>
        <end position="223"/>
    </location>
</feature>
<organism evidence="3 4">
    <name type="scientific">Arthrobacter cheniae</name>
    <dbReference type="NCBI Taxonomy" id="1258888"/>
    <lineage>
        <taxon>Bacteria</taxon>
        <taxon>Bacillati</taxon>
        <taxon>Actinomycetota</taxon>
        <taxon>Actinomycetes</taxon>
        <taxon>Micrococcales</taxon>
        <taxon>Micrococcaceae</taxon>
        <taxon>Arthrobacter</taxon>
    </lineage>
</organism>
<dbReference type="AlphaFoldDB" id="A0A3A5M8I8"/>
<protein>
    <submittedName>
        <fullName evidence="3">Uncharacterized protein</fullName>
    </submittedName>
</protein>
<evidence type="ECO:0000313" key="3">
    <source>
        <dbReference type="EMBL" id="RJT83452.1"/>
    </source>
</evidence>
<feature type="compositionally biased region" description="Low complexity" evidence="1">
    <location>
        <begin position="32"/>
        <end position="50"/>
    </location>
</feature>
<feature type="transmembrane region" description="Helical" evidence="2">
    <location>
        <begin position="243"/>
        <end position="265"/>
    </location>
</feature>
<accession>A0A3A5M8I8</accession>
<dbReference type="OrthoDB" id="5244723at2"/>
<sequence length="363" mass="37486">MSTPGTGNRDDERRGADNGPRHEDSPTELMDTGRSGAGATSAGRADSGAGPDRPAGSSRASANDDGAGDYVPGGYSSDDDTSGEYVPGMYSDPSSGDRTTTDTPTREHTRPTPVSASRDTAAHRDAPKTQAHTQVVPVTASKSRDEPRDADRDRQYPRAAAAGAGTGSGLPSLEDRKLIHQREKEHFGGMKFGSAFFGWLTATGMFVLLSTLVGAVAGVFGYGANLSASDLTSGSGEAQSMGITAAVVLGIILLLSYYAGGYVAGRMARFSGVKQGVAVWLWAVIIAVVLAIIGLIVGNQANVTERFQGLGVPSAQDLTGPGLIGLLIVAAIALVGAILGGLAGMRYHRKIDRTDFDALEETA</sequence>
<feature type="compositionally biased region" description="Low complexity" evidence="1">
    <location>
        <begin position="91"/>
        <end position="103"/>
    </location>
</feature>
<dbReference type="Proteomes" id="UP000272560">
    <property type="component" value="Unassembled WGS sequence"/>
</dbReference>